<keyword evidence="1" id="KW-0812">Transmembrane</keyword>
<dbReference type="InParanoid" id="U5DFV5"/>
<evidence type="ECO:0000313" key="2">
    <source>
        <dbReference type="EMBL" id="ERN40481.1"/>
    </source>
</evidence>
<name>U5DFV5_9CHRO</name>
<dbReference type="AlphaFoldDB" id="U5DFV5"/>
<feature type="transmembrane region" description="Helical" evidence="1">
    <location>
        <begin position="14"/>
        <end position="35"/>
    </location>
</feature>
<dbReference type="EMBL" id="ASSJ01000076">
    <property type="protein sequence ID" value="ERN40481.1"/>
    <property type="molecule type" value="Genomic_DNA"/>
</dbReference>
<comment type="caution">
    <text evidence="2">The sequence shown here is derived from an EMBL/GenBank/DDBJ whole genome shotgun (WGS) entry which is preliminary data.</text>
</comment>
<protein>
    <submittedName>
        <fullName evidence="2">Uncharacterized protein</fullName>
    </submittedName>
</protein>
<accession>U5DFV5</accession>
<evidence type="ECO:0000313" key="3">
    <source>
        <dbReference type="Proteomes" id="UP000016960"/>
    </source>
</evidence>
<sequence>MSASDSPLERRERALALTMYLLPVIGLVPSAWTLLRRNSTREQRQVSRVAVTLALAWLCAYSVLWVGAGASASSLSLRLLYLNGLLSTGYFLSFLIFAIRLLQGHLPRLPHPSRSQRDRPPT</sequence>
<dbReference type="OrthoDB" id="425192at2"/>
<dbReference type="Proteomes" id="UP000016960">
    <property type="component" value="Unassembled WGS sequence"/>
</dbReference>
<feature type="transmembrane region" description="Helical" evidence="1">
    <location>
        <begin position="47"/>
        <end position="68"/>
    </location>
</feature>
<keyword evidence="1" id="KW-0472">Membrane</keyword>
<proteinExistence type="predicted"/>
<gene>
    <name evidence="2" type="ORF">KR51_00030270</name>
</gene>
<feature type="transmembrane region" description="Helical" evidence="1">
    <location>
        <begin position="80"/>
        <end position="102"/>
    </location>
</feature>
<keyword evidence="3" id="KW-1185">Reference proteome</keyword>
<reference evidence="2 3" key="1">
    <citation type="submission" date="2013-05" db="EMBL/GenBank/DDBJ databases">
        <title>Draft genome sequence of Rubidibacter lacunae KORDI 51-2.</title>
        <authorList>
            <person name="Choi D.H."/>
            <person name="Noh J.H."/>
            <person name="Kwon K.-K."/>
            <person name="Lee J.-H."/>
            <person name="Ryu J.-Y."/>
        </authorList>
    </citation>
    <scope>NUCLEOTIDE SEQUENCE [LARGE SCALE GENOMIC DNA]</scope>
    <source>
        <strain evidence="2 3">KORDI 51-2</strain>
    </source>
</reference>
<keyword evidence="1" id="KW-1133">Transmembrane helix</keyword>
<organism evidence="2 3">
    <name type="scientific">Rubidibacter lacunae KORDI 51-2</name>
    <dbReference type="NCBI Taxonomy" id="582515"/>
    <lineage>
        <taxon>Bacteria</taxon>
        <taxon>Bacillati</taxon>
        <taxon>Cyanobacteriota</taxon>
        <taxon>Cyanophyceae</taxon>
        <taxon>Oscillatoriophycideae</taxon>
        <taxon>Chroococcales</taxon>
        <taxon>Aphanothecaceae</taxon>
        <taxon>Rubidibacter</taxon>
    </lineage>
</organism>
<evidence type="ECO:0000256" key="1">
    <source>
        <dbReference type="SAM" id="Phobius"/>
    </source>
</evidence>
<dbReference type="STRING" id="582515.KR51_00030270"/>
<dbReference type="eggNOG" id="ENOG503345Y">
    <property type="taxonomic scope" value="Bacteria"/>
</dbReference>